<dbReference type="RefSeq" id="WP_058623182.1">
    <property type="nucleotide sequence ID" value="NZ_LDRT01000033.1"/>
</dbReference>
<dbReference type="AlphaFoldDB" id="A0A147EYI7"/>
<dbReference type="PATRIC" id="fig|2033.6.peg.2183"/>
<protein>
    <submittedName>
        <fullName evidence="1">Uncharacterized protein</fullName>
    </submittedName>
</protein>
<evidence type="ECO:0000313" key="1">
    <source>
        <dbReference type="EMBL" id="KTR95362.1"/>
    </source>
</evidence>
<sequence>MTDVAGTPPFEPIYRAAVNDAQERQDAIENAHTAEPNSWRALRLRRYWNGWSTVALLKPVRANPVDLEIKLDGQPQEYSNGPGMVPVLLRGEGDTLHITWTDGERMTIAVLIEDDVV</sequence>
<evidence type="ECO:0000313" key="2">
    <source>
        <dbReference type="Proteomes" id="UP000075025"/>
    </source>
</evidence>
<name>A0A147EYI7_MICTE</name>
<dbReference type="OrthoDB" id="9925817at2"/>
<reference evidence="1 2" key="1">
    <citation type="journal article" date="2016" name="Front. Microbiol.">
        <title>Genomic Resource of Rice Seed Associated Bacteria.</title>
        <authorList>
            <person name="Midha S."/>
            <person name="Bansal K."/>
            <person name="Sharma S."/>
            <person name="Kumar N."/>
            <person name="Patil P.P."/>
            <person name="Chaudhry V."/>
            <person name="Patil P.B."/>
        </authorList>
    </citation>
    <scope>NUCLEOTIDE SEQUENCE [LARGE SCALE GENOMIC DNA]</scope>
    <source>
        <strain evidence="1 2">NS220</strain>
    </source>
</reference>
<organism evidence="1 2">
    <name type="scientific">Microbacterium testaceum</name>
    <name type="common">Aureobacterium testaceum</name>
    <name type="synonym">Brevibacterium testaceum</name>
    <dbReference type="NCBI Taxonomy" id="2033"/>
    <lineage>
        <taxon>Bacteria</taxon>
        <taxon>Bacillati</taxon>
        <taxon>Actinomycetota</taxon>
        <taxon>Actinomycetes</taxon>
        <taxon>Micrococcales</taxon>
        <taxon>Microbacteriaceae</taxon>
        <taxon>Microbacterium</taxon>
    </lineage>
</organism>
<gene>
    <name evidence="1" type="ORF">NS220_06045</name>
</gene>
<comment type="caution">
    <text evidence="1">The sequence shown here is derived from an EMBL/GenBank/DDBJ whole genome shotgun (WGS) entry which is preliminary data.</text>
</comment>
<accession>A0A147EYI7</accession>
<dbReference type="EMBL" id="LDRT01000033">
    <property type="protein sequence ID" value="KTR95362.1"/>
    <property type="molecule type" value="Genomic_DNA"/>
</dbReference>
<dbReference type="Proteomes" id="UP000075025">
    <property type="component" value="Unassembled WGS sequence"/>
</dbReference>
<proteinExistence type="predicted"/>